<evidence type="ECO:0000313" key="1">
    <source>
        <dbReference type="EMBL" id="KAG5263539.1"/>
    </source>
</evidence>
<accession>A0AAV6FKY7</accession>
<comment type="caution">
    <text evidence="1">The sequence shown here is derived from an EMBL/GenBank/DDBJ whole genome shotgun (WGS) entry which is preliminary data.</text>
</comment>
<name>A0AAV6FKY7_9TELE</name>
<protein>
    <submittedName>
        <fullName evidence="1">Uncharacterized protein</fullName>
    </submittedName>
</protein>
<reference evidence="1" key="1">
    <citation type="submission" date="2020-10" db="EMBL/GenBank/DDBJ databases">
        <title>Chromosome-scale genome assembly of the Allis shad, Alosa alosa.</title>
        <authorList>
            <person name="Margot Z."/>
            <person name="Christophe K."/>
            <person name="Cabau C."/>
            <person name="Louis A."/>
            <person name="Berthelot C."/>
            <person name="Parey E."/>
            <person name="Roest Crollius H."/>
            <person name="Montfort J."/>
            <person name="Robinson-Rechavi M."/>
            <person name="Bucao C."/>
            <person name="Bouchez O."/>
            <person name="Gislard M."/>
            <person name="Lluch J."/>
            <person name="Milhes M."/>
            <person name="Lampietro C."/>
            <person name="Lopez Roques C."/>
            <person name="Donnadieu C."/>
            <person name="Braasch I."/>
            <person name="Desvignes T."/>
            <person name="Postlethwait J."/>
            <person name="Bobe J."/>
            <person name="Guiguen Y."/>
        </authorList>
    </citation>
    <scope>NUCLEOTIDE SEQUENCE</scope>
    <source>
        <strain evidence="1">M-15738</strain>
        <tissue evidence="1">Blood</tissue>
    </source>
</reference>
<gene>
    <name evidence="1" type="ORF">AALO_G00265930</name>
</gene>
<proteinExistence type="predicted"/>
<keyword evidence="2" id="KW-1185">Reference proteome</keyword>
<organism evidence="1 2">
    <name type="scientific">Alosa alosa</name>
    <name type="common">allis shad</name>
    <dbReference type="NCBI Taxonomy" id="278164"/>
    <lineage>
        <taxon>Eukaryota</taxon>
        <taxon>Metazoa</taxon>
        <taxon>Chordata</taxon>
        <taxon>Craniata</taxon>
        <taxon>Vertebrata</taxon>
        <taxon>Euteleostomi</taxon>
        <taxon>Actinopterygii</taxon>
        <taxon>Neopterygii</taxon>
        <taxon>Teleostei</taxon>
        <taxon>Clupei</taxon>
        <taxon>Clupeiformes</taxon>
        <taxon>Clupeoidei</taxon>
        <taxon>Clupeidae</taxon>
        <taxon>Alosa</taxon>
    </lineage>
</organism>
<dbReference type="AlphaFoldDB" id="A0AAV6FKY7"/>
<evidence type="ECO:0000313" key="2">
    <source>
        <dbReference type="Proteomes" id="UP000823561"/>
    </source>
</evidence>
<dbReference type="Proteomes" id="UP000823561">
    <property type="component" value="Chromosome 21"/>
</dbReference>
<sequence>MVLHLAPYTVCQILLWEALVKYIGSQLYKTIYLIPCQVLVNNMCHYLICSMADVQNYKAQLCHFYWTSLPETFWGEHQNPTVPTSAWEQKKTCLLILNNILIPFLMFTHIFQSCNKMKEDSYMMRDTIVLFPLLNSGCLNLYFCLPLCVQGVSSVFLQLTSSLCLNCDRGCL</sequence>
<dbReference type="EMBL" id="JADWDJ010000021">
    <property type="protein sequence ID" value="KAG5263539.1"/>
    <property type="molecule type" value="Genomic_DNA"/>
</dbReference>